<evidence type="ECO:0000256" key="3">
    <source>
        <dbReference type="ARBA" id="ARBA00023315"/>
    </source>
</evidence>
<organism evidence="6 7">
    <name type="scientific">Streptomyces hebeiensis</name>
    <dbReference type="NCBI Taxonomy" id="229486"/>
    <lineage>
        <taxon>Bacteria</taxon>
        <taxon>Bacillati</taxon>
        <taxon>Actinomycetota</taxon>
        <taxon>Actinomycetes</taxon>
        <taxon>Kitasatosporales</taxon>
        <taxon>Streptomycetaceae</taxon>
        <taxon>Streptomyces</taxon>
    </lineage>
</organism>
<dbReference type="PANTHER" id="PTHR34069">
    <property type="entry name" value="3-OXOACYL-[ACYL-CARRIER-PROTEIN] SYNTHASE 3"/>
    <property type="match status" value="1"/>
</dbReference>
<dbReference type="Gene3D" id="3.40.47.10">
    <property type="match status" value="1"/>
</dbReference>
<sequence length="328" mass="34552">MPIGILGVGFHVPETVVDNARISEWADIPEEWVERRTGIIERRYAPAGMATSDLAHEAVVDLLARNPGIERDIGLVIVATATPDQPQPATAVALQSGLGLEAAAAFDINAVCSGFLYGVTTAAALLASGPAHGRYALVVGADMFSTVMDRGDRRTVSLFGDGAGAALLGPVPEGYGIGASRMVAHGGLRRLVEVPAGGTRKPLTPEARAAGEHLFKMDGRAVAAYALKVLPEVVGETLADCGLSVEDIDRFIFHQANVRLLERMTAEMKLDPDQVPMTAPAYGNTGAASIPITMRDAQMRRPFRRGERILLAAVGGGMTAAGTVLTWY</sequence>
<dbReference type="RefSeq" id="WP_344272599.1">
    <property type="nucleotide sequence ID" value="NZ_BAAAKV010000012.1"/>
</dbReference>
<dbReference type="Pfam" id="PF08541">
    <property type="entry name" value="ACP_syn_III_C"/>
    <property type="match status" value="1"/>
</dbReference>
<dbReference type="InterPro" id="IPR016039">
    <property type="entry name" value="Thiolase-like"/>
</dbReference>
<evidence type="ECO:0000259" key="4">
    <source>
        <dbReference type="Pfam" id="PF08541"/>
    </source>
</evidence>
<evidence type="ECO:0000256" key="1">
    <source>
        <dbReference type="ARBA" id="ARBA00022490"/>
    </source>
</evidence>
<proteinExistence type="predicted"/>
<protein>
    <submittedName>
        <fullName evidence="6">Beta-ketoacyl-ACP synthase III</fullName>
    </submittedName>
</protein>
<keyword evidence="7" id="KW-1185">Reference proteome</keyword>
<dbReference type="CDD" id="cd00830">
    <property type="entry name" value="KAS_III"/>
    <property type="match status" value="1"/>
</dbReference>
<comment type="caution">
    <text evidence="6">The sequence shown here is derived from an EMBL/GenBank/DDBJ whole genome shotgun (WGS) entry which is preliminary data.</text>
</comment>
<gene>
    <name evidence="6" type="ORF">GCM10009654_17510</name>
</gene>
<evidence type="ECO:0000259" key="5">
    <source>
        <dbReference type="Pfam" id="PF08545"/>
    </source>
</evidence>
<keyword evidence="3" id="KW-0012">Acyltransferase</keyword>
<evidence type="ECO:0000313" key="7">
    <source>
        <dbReference type="Proteomes" id="UP001501371"/>
    </source>
</evidence>
<dbReference type="PANTHER" id="PTHR34069:SF2">
    <property type="entry name" value="BETA-KETOACYL-[ACYL-CARRIER-PROTEIN] SYNTHASE III"/>
    <property type="match status" value="1"/>
</dbReference>
<dbReference type="InterPro" id="IPR013751">
    <property type="entry name" value="ACP_syn_III_N"/>
</dbReference>
<reference evidence="6 7" key="1">
    <citation type="journal article" date="2019" name="Int. J. Syst. Evol. Microbiol.">
        <title>The Global Catalogue of Microorganisms (GCM) 10K type strain sequencing project: providing services to taxonomists for standard genome sequencing and annotation.</title>
        <authorList>
            <consortium name="The Broad Institute Genomics Platform"/>
            <consortium name="The Broad Institute Genome Sequencing Center for Infectious Disease"/>
            <person name="Wu L."/>
            <person name="Ma J."/>
        </authorList>
    </citation>
    <scope>NUCLEOTIDE SEQUENCE [LARGE SCALE GENOMIC DNA]</scope>
    <source>
        <strain evidence="6 7">JCM 12696</strain>
    </source>
</reference>
<dbReference type="InterPro" id="IPR013747">
    <property type="entry name" value="ACP_syn_III_C"/>
</dbReference>
<keyword evidence="2" id="KW-0808">Transferase</keyword>
<name>A0ABN1URN7_9ACTN</name>
<feature type="domain" description="Beta-ketoacyl-[acyl-carrier-protein] synthase III N-terminal" evidence="5">
    <location>
        <begin position="106"/>
        <end position="186"/>
    </location>
</feature>
<dbReference type="NCBIfam" id="NF006829">
    <property type="entry name" value="PRK09352.1"/>
    <property type="match status" value="1"/>
</dbReference>
<accession>A0ABN1URN7</accession>
<dbReference type="Pfam" id="PF08545">
    <property type="entry name" value="ACP_syn_III"/>
    <property type="match status" value="1"/>
</dbReference>
<evidence type="ECO:0000256" key="2">
    <source>
        <dbReference type="ARBA" id="ARBA00022679"/>
    </source>
</evidence>
<dbReference type="SUPFAM" id="SSF53901">
    <property type="entry name" value="Thiolase-like"/>
    <property type="match status" value="1"/>
</dbReference>
<feature type="domain" description="Beta-ketoacyl-[acyl-carrier-protein] synthase III C-terminal" evidence="4">
    <location>
        <begin position="238"/>
        <end position="327"/>
    </location>
</feature>
<dbReference type="Proteomes" id="UP001501371">
    <property type="component" value="Unassembled WGS sequence"/>
</dbReference>
<keyword evidence="1" id="KW-0963">Cytoplasm</keyword>
<dbReference type="EMBL" id="BAAAKV010000012">
    <property type="protein sequence ID" value="GAA1161505.1"/>
    <property type="molecule type" value="Genomic_DNA"/>
</dbReference>
<evidence type="ECO:0000313" key="6">
    <source>
        <dbReference type="EMBL" id="GAA1161505.1"/>
    </source>
</evidence>